<keyword evidence="3" id="KW-0808">Transferase</keyword>
<dbReference type="InterPro" id="IPR001640">
    <property type="entry name" value="Lgt"/>
</dbReference>
<organism evidence="8 9">
    <name type="scientific">Parapedobacter pyrenivorans</name>
    <dbReference type="NCBI Taxonomy" id="1305674"/>
    <lineage>
        <taxon>Bacteria</taxon>
        <taxon>Pseudomonadati</taxon>
        <taxon>Bacteroidota</taxon>
        <taxon>Sphingobacteriia</taxon>
        <taxon>Sphingobacteriales</taxon>
        <taxon>Sphingobacteriaceae</taxon>
        <taxon>Parapedobacter</taxon>
    </lineage>
</organism>
<evidence type="ECO:0000313" key="9">
    <source>
        <dbReference type="Proteomes" id="UP000660862"/>
    </source>
</evidence>
<feature type="transmembrane region" description="Helical" evidence="7">
    <location>
        <begin position="324"/>
        <end position="344"/>
    </location>
</feature>
<dbReference type="PANTHER" id="PTHR30589">
    <property type="entry name" value="PROLIPOPROTEIN DIACYLGLYCERYL TRANSFERASE"/>
    <property type="match status" value="1"/>
</dbReference>
<proteinExistence type="inferred from homology"/>
<evidence type="ECO:0000256" key="6">
    <source>
        <dbReference type="ARBA" id="ARBA00023136"/>
    </source>
</evidence>
<keyword evidence="4 7" id="KW-0812">Transmembrane</keyword>
<evidence type="ECO:0000256" key="2">
    <source>
        <dbReference type="ARBA" id="ARBA00022475"/>
    </source>
</evidence>
<dbReference type="GO" id="GO:0008961">
    <property type="term" value="F:phosphatidylglycerol-prolipoprotein diacylglyceryl transferase activity"/>
    <property type="evidence" value="ECO:0007669"/>
    <property type="project" value="InterPro"/>
</dbReference>
<name>A0A917I2L6_9SPHI</name>
<reference evidence="8" key="1">
    <citation type="journal article" date="2014" name="Int. J. Syst. Evol. Microbiol.">
        <title>Complete genome sequence of Corynebacterium casei LMG S-19264T (=DSM 44701T), isolated from a smear-ripened cheese.</title>
        <authorList>
            <consortium name="US DOE Joint Genome Institute (JGI-PGF)"/>
            <person name="Walter F."/>
            <person name="Albersmeier A."/>
            <person name="Kalinowski J."/>
            <person name="Ruckert C."/>
        </authorList>
    </citation>
    <scope>NUCLEOTIDE SEQUENCE</scope>
    <source>
        <strain evidence="8">CGMCC 1.12195</strain>
    </source>
</reference>
<evidence type="ECO:0000256" key="5">
    <source>
        <dbReference type="ARBA" id="ARBA00022989"/>
    </source>
</evidence>
<dbReference type="Pfam" id="PF01790">
    <property type="entry name" value="LGT"/>
    <property type="match status" value="1"/>
</dbReference>
<feature type="transmembrane region" description="Helical" evidence="7">
    <location>
        <begin position="109"/>
        <end position="126"/>
    </location>
</feature>
<feature type="transmembrane region" description="Helical" evidence="7">
    <location>
        <begin position="189"/>
        <end position="207"/>
    </location>
</feature>
<feature type="transmembrane region" description="Helical" evidence="7">
    <location>
        <begin position="356"/>
        <end position="375"/>
    </location>
</feature>
<dbReference type="GO" id="GO:0005886">
    <property type="term" value="C:plasma membrane"/>
    <property type="evidence" value="ECO:0007669"/>
    <property type="project" value="InterPro"/>
</dbReference>
<dbReference type="EMBL" id="BMER01000007">
    <property type="protein sequence ID" value="GGH05628.1"/>
    <property type="molecule type" value="Genomic_DNA"/>
</dbReference>
<keyword evidence="9" id="KW-1185">Reference proteome</keyword>
<dbReference type="AlphaFoldDB" id="A0A917I2L6"/>
<dbReference type="GO" id="GO:0042158">
    <property type="term" value="P:lipoprotein biosynthetic process"/>
    <property type="evidence" value="ECO:0007669"/>
    <property type="project" value="InterPro"/>
</dbReference>
<dbReference type="RefSeq" id="WP_188508632.1">
    <property type="nucleotide sequence ID" value="NZ_BMER01000007.1"/>
</dbReference>
<reference evidence="8" key="2">
    <citation type="submission" date="2020-09" db="EMBL/GenBank/DDBJ databases">
        <authorList>
            <person name="Sun Q."/>
            <person name="Zhou Y."/>
        </authorList>
    </citation>
    <scope>NUCLEOTIDE SEQUENCE</scope>
    <source>
        <strain evidence="8">CGMCC 1.12195</strain>
    </source>
</reference>
<feature type="transmembrane region" description="Helical" evidence="7">
    <location>
        <begin position="295"/>
        <end position="312"/>
    </location>
</feature>
<dbReference type="PANTHER" id="PTHR30589:SF0">
    <property type="entry name" value="PHOSPHATIDYLGLYCEROL--PROLIPOPROTEIN DIACYLGLYCERYL TRANSFERASE"/>
    <property type="match status" value="1"/>
</dbReference>
<keyword evidence="6 7" id="KW-0472">Membrane</keyword>
<protein>
    <recommendedName>
        <fullName evidence="10">Phosphatidylglycerol--prolipoprotein diacylglyceryl transferase</fullName>
    </recommendedName>
</protein>
<evidence type="ECO:0000256" key="3">
    <source>
        <dbReference type="ARBA" id="ARBA00022679"/>
    </source>
</evidence>
<accession>A0A917I2L6</accession>
<dbReference type="Proteomes" id="UP000660862">
    <property type="component" value="Unassembled WGS sequence"/>
</dbReference>
<evidence type="ECO:0000256" key="7">
    <source>
        <dbReference type="SAM" id="Phobius"/>
    </source>
</evidence>
<feature type="transmembrane region" description="Helical" evidence="7">
    <location>
        <begin position="147"/>
        <end position="169"/>
    </location>
</feature>
<feature type="transmembrane region" description="Helical" evidence="7">
    <location>
        <begin position="219"/>
        <end position="239"/>
    </location>
</feature>
<evidence type="ECO:0008006" key="10">
    <source>
        <dbReference type="Google" id="ProtNLM"/>
    </source>
</evidence>
<comment type="caution">
    <text evidence="8">The sequence shown here is derived from an EMBL/GenBank/DDBJ whole genome shotgun (WGS) entry which is preliminary data.</text>
</comment>
<sequence length="385" mass="43523">MFPLISSLFNYLFGTDFSWPIPTFGFFVTLAFILSCLVFRSEFDRKERGGLIKAFDERVKIGLRFKLLLFLGYGLIGFLIGFKGGGLLFEYDLFRRNPLSWLFSGHGSWPAGVILMLSVVLLLFVIQRKLILGTLPMETRTLRPRDLIPTMLLWAGVTGFIGARIFNIFEDGRLVGEQGFMELLDSGGLTFWGGLIFGATSYFYIGVRKGMDWRHLADIGSLGMLVAYGVGRIGCHLSGDGDWGIVNSYEKPVEWLPHWAWSFRFPHNVLNQGEYIPGCLGNYCSILPHGVFPTSLYESVTILLIFCVLWLMRKNIKVPGMMFVIYLFVVSIERFLIEFIRVTYKFELWGIALSEAQLISLVLLLLAASVGGYLFTKNGAKQRAL</sequence>
<evidence type="ECO:0000313" key="8">
    <source>
        <dbReference type="EMBL" id="GGH05628.1"/>
    </source>
</evidence>
<feature type="transmembrane region" description="Helical" evidence="7">
    <location>
        <begin position="20"/>
        <end position="39"/>
    </location>
</feature>
<evidence type="ECO:0000256" key="1">
    <source>
        <dbReference type="ARBA" id="ARBA00007150"/>
    </source>
</evidence>
<gene>
    <name evidence="8" type="ORF">GCM10007415_47540</name>
</gene>
<comment type="similarity">
    <text evidence="1">Belongs to the Lgt family.</text>
</comment>
<keyword evidence="2" id="KW-1003">Cell membrane</keyword>
<evidence type="ECO:0000256" key="4">
    <source>
        <dbReference type="ARBA" id="ARBA00022692"/>
    </source>
</evidence>
<feature type="transmembrane region" description="Helical" evidence="7">
    <location>
        <begin position="67"/>
        <end position="89"/>
    </location>
</feature>
<keyword evidence="5 7" id="KW-1133">Transmembrane helix</keyword>